<keyword evidence="9" id="KW-1185">Reference proteome</keyword>
<feature type="coiled-coil region" evidence="5">
    <location>
        <begin position="544"/>
        <end position="578"/>
    </location>
</feature>
<dbReference type="GO" id="GO:0005737">
    <property type="term" value="C:cytoplasm"/>
    <property type="evidence" value="ECO:0007669"/>
    <property type="project" value="UniProtKB-SubCell"/>
</dbReference>
<gene>
    <name evidence="8" type="ORF">QVE165_LOCUS7046</name>
</gene>
<evidence type="ECO:0000313" key="9">
    <source>
        <dbReference type="Proteomes" id="UP000663832"/>
    </source>
</evidence>
<evidence type="ECO:0000256" key="1">
    <source>
        <dbReference type="ARBA" id="ARBA00004496"/>
    </source>
</evidence>
<comment type="caution">
    <text evidence="8">The sequence shown here is derived from an EMBL/GenBank/DDBJ whole genome shotgun (WGS) entry which is preliminary data.</text>
</comment>
<name>A0A813WB62_9BILA</name>
<evidence type="ECO:0000256" key="5">
    <source>
        <dbReference type="SAM" id="Coils"/>
    </source>
</evidence>
<comment type="similarity">
    <text evidence="2">Belongs to the Rab3-GAP regulatory subunit family.</text>
</comment>
<dbReference type="InterPro" id="IPR029257">
    <property type="entry name" value="RAB3GAP2_C"/>
</dbReference>
<evidence type="ECO:0000256" key="2">
    <source>
        <dbReference type="ARBA" id="ARBA00008153"/>
    </source>
</evidence>
<feature type="domain" description="Rab3GAP regulatory subunit C-terminal" evidence="7">
    <location>
        <begin position="923"/>
        <end position="1082"/>
    </location>
</feature>
<organism evidence="8 9">
    <name type="scientific">Adineta steineri</name>
    <dbReference type="NCBI Taxonomy" id="433720"/>
    <lineage>
        <taxon>Eukaryota</taxon>
        <taxon>Metazoa</taxon>
        <taxon>Spiralia</taxon>
        <taxon>Gnathifera</taxon>
        <taxon>Rotifera</taxon>
        <taxon>Eurotatoria</taxon>
        <taxon>Bdelloidea</taxon>
        <taxon>Adinetida</taxon>
        <taxon>Adinetidae</taxon>
        <taxon>Adineta</taxon>
    </lineage>
</organism>
<evidence type="ECO:0000313" key="8">
    <source>
        <dbReference type="EMBL" id="CAF0854990.1"/>
    </source>
</evidence>
<dbReference type="OrthoDB" id="2019917at2759"/>
<sequence length="1360" mass="157261">MACSLSTISTIDDLSRIRAVLLPHLLNTIGDNDYQTTDTDATEDDEIPTSESVARTAALLSTQGKKKKKLSDKRHEWLRECHLAFSPILNLLVVAFDQQIVVSTARNKTSNYEQSNFIAAFDTRLQVESNERITSVLCLPIASNTKRSSPEWTCIIVGFTTGYVRMYTEDGTLLFSQIFHDELVVQLKCHTQFPSHVRSLTEQPDELYIQYRSSILVVVDGLSLYQLLKVCRDHALKSSNIISSSSPQLSFKKWGFHDQNQVFDFAPAGLITDNKFDQFCVASMTGGYQAQIRSVPPLFTRLITIGADPYCNFYYCAEGAQMPHLTEVAAALADKVKTSFISAVSRWMPTKQASVTSDPRKPKIESETKLDSRFGIRDLRRHGEKIIVSPGLHIAAVCDSFGRIILYDIQRGIAIRIFKGYREAEIGFIQIEESTARDVTMSLSSRKSALFLVIHAPKRQLVEIWGCQQGARVAAFNVSKNSRLVYLEHYTLGWSSSGSNSSKLSQYKQCILLEENGEIKTFQIPFHLILSDRNNQRAHDIMIVRQVRRLLKDANEDHDSLKNDIHQQIKRLISLESQSEILDLLFHTDYLDLSTIRMFLDEILIETEKNSHHHNPQECTHLQDFCNNALNLLNIYTMIEKYRNDHAEYLSKNEKLFSKEEFQNELELTDDETNIYYQLFERQYNQQISSTKKKVHFNENKIQKNFTFGQFQSMFISSRHIHSIDDPLEIKLTINSDDFSHLGSYLFSSWLSHNNNIENFEENFRSYLQSIHLKNDDLVLLCLHSLLSISFHLPKSLHIWKQIFSILYSINNNKILLKTTMEKTTNGLTALLLTLIFRLYDKKNNSSLLIRRLSALVAIQNLYSSIKHHDEHDQSDDSILNQLTVETIFIKNRHDYLLEIITRRIVEANIEPNWLTLTFNDSTQNLFQSNLSICRQILPHSFEPTVLLIYSCWISMIMWNKQLISAANPTSLSLNRTPNDLFNLSIKFYNHIQIGIIQQNLGTLLWHTYLRSRIVTLTQLIEKIGKIPKDRLCYKELRLNEKDLIYFLEQLSKNFFNTFIESIYNQLNEIPIFNVDDVWQTNTIDMSSDQSEPVSPFINLYSNSSISEQNDQQTTLLELVMEQKPANGHLVLHHDKLIHILYYLMNYHIKLVKPFSLFDSKGIHAFFTDLHSHPLVTDDVDGTISNRRQLFFSRLLNIIFEQHDITKQFDEKIFDHILRLSTDMLVDHEYIRRHYISLLYAYNYDYLAMHEENRIHDRQALAFQLLTIAGLRLNYMIEDNVDSTTTKLSSKALEIRAKISSTLKTWLGSLSTLVDYKVQPCNLEAIETMLTRIACYLPQTNLSLSNLAQEMVGLVHLLKR</sequence>
<evidence type="ECO:0000259" key="7">
    <source>
        <dbReference type="Pfam" id="PF14656"/>
    </source>
</evidence>
<dbReference type="GO" id="GO:0005096">
    <property type="term" value="F:GTPase activator activity"/>
    <property type="evidence" value="ECO:0007669"/>
    <property type="project" value="UniProtKB-KW"/>
</dbReference>
<protein>
    <submittedName>
        <fullName evidence="8">Uncharacterized protein</fullName>
    </submittedName>
</protein>
<dbReference type="EMBL" id="CAJNOM010000030">
    <property type="protein sequence ID" value="CAF0854990.1"/>
    <property type="molecule type" value="Genomic_DNA"/>
</dbReference>
<evidence type="ECO:0000256" key="4">
    <source>
        <dbReference type="ARBA" id="ARBA00022490"/>
    </source>
</evidence>
<keyword evidence="4" id="KW-0963">Cytoplasm</keyword>
<feature type="domain" description="Rab3-GAP regulatory subunit N-terminal" evidence="6">
    <location>
        <begin position="77"/>
        <end position="485"/>
    </location>
</feature>
<dbReference type="PANTHER" id="PTHR12472:SF0">
    <property type="entry name" value="RAB3 GTPASE-ACTIVATING PROTEIN NON-CATALYTIC SUBUNIT"/>
    <property type="match status" value="1"/>
</dbReference>
<dbReference type="InterPro" id="IPR026059">
    <property type="entry name" value="Rab3GAP2"/>
</dbReference>
<evidence type="ECO:0000256" key="3">
    <source>
        <dbReference type="ARBA" id="ARBA00022468"/>
    </source>
</evidence>
<proteinExistence type="inferred from homology"/>
<comment type="subcellular location">
    <subcellularLocation>
        <location evidence="1">Cytoplasm</location>
    </subcellularLocation>
</comment>
<dbReference type="InterPro" id="IPR032839">
    <property type="entry name" value="RAB3GAP_N"/>
</dbReference>
<dbReference type="Pfam" id="PF14655">
    <property type="entry name" value="RAB3GAP2_N"/>
    <property type="match status" value="1"/>
</dbReference>
<evidence type="ECO:0000259" key="6">
    <source>
        <dbReference type="Pfam" id="PF14655"/>
    </source>
</evidence>
<reference evidence="8" key="1">
    <citation type="submission" date="2021-02" db="EMBL/GenBank/DDBJ databases">
        <authorList>
            <person name="Nowell W R."/>
        </authorList>
    </citation>
    <scope>NUCLEOTIDE SEQUENCE</scope>
</reference>
<keyword evidence="5" id="KW-0175">Coiled coil</keyword>
<keyword evidence="3" id="KW-0343">GTPase activation</keyword>
<dbReference type="Pfam" id="PF14656">
    <property type="entry name" value="RAB3GAP2_C"/>
    <property type="match status" value="2"/>
</dbReference>
<dbReference type="PANTHER" id="PTHR12472">
    <property type="entry name" value="RAB3-GAP REGULATORY DOMAIN"/>
    <property type="match status" value="1"/>
</dbReference>
<accession>A0A813WB62</accession>
<feature type="domain" description="Rab3GAP regulatory subunit C-terminal" evidence="7">
    <location>
        <begin position="1108"/>
        <end position="1338"/>
    </location>
</feature>
<dbReference type="Proteomes" id="UP000663832">
    <property type="component" value="Unassembled WGS sequence"/>
</dbReference>